<proteinExistence type="predicted"/>
<keyword evidence="1" id="KW-0812">Transmembrane</keyword>
<dbReference type="EMBL" id="BHVU01000353">
    <property type="protein sequence ID" value="GCA95347.1"/>
    <property type="molecule type" value="Genomic_DNA"/>
</dbReference>
<accession>A0A510PND5</accession>
<evidence type="ECO:0000256" key="1">
    <source>
        <dbReference type="SAM" id="Phobius"/>
    </source>
</evidence>
<feature type="transmembrane region" description="Helical" evidence="1">
    <location>
        <begin position="6"/>
        <end position="27"/>
    </location>
</feature>
<dbReference type="AlphaFoldDB" id="A0A510PND5"/>
<reference evidence="2 3" key="1">
    <citation type="journal article" date="2019" name="Appl. Environ. Microbiol.">
        <title>Co-occurrence of broad and narrow host-range viruses infecting the toxic bloom-forming cyanobacterium Microcystis aeruginosa.</title>
        <authorList>
            <person name="Morimoto D."/>
            <person name="Tominaga K."/>
            <person name="Nishimura Y."/>
            <person name="Yoshida N."/>
            <person name="Kimura S."/>
            <person name="Sako Y."/>
            <person name="Yoshida T."/>
        </authorList>
    </citation>
    <scope>NUCLEOTIDE SEQUENCE [LARGE SCALE GENOMIC DNA]</scope>
    <source>
        <strain evidence="2 3">11-30S32</strain>
    </source>
</reference>
<keyword evidence="1" id="KW-1133">Transmembrane helix</keyword>
<evidence type="ECO:0000313" key="2">
    <source>
        <dbReference type="EMBL" id="GCA95347.1"/>
    </source>
</evidence>
<name>A0A510PND5_MICAE</name>
<protein>
    <submittedName>
        <fullName evidence="2">Uncharacterized protein</fullName>
    </submittedName>
</protein>
<comment type="caution">
    <text evidence="2">The sequence shown here is derived from an EMBL/GenBank/DDBJ whole genome shotgun (WGS) entry which is preliminary data.</text>
</comment>
<gene>
    <name evidence="2" type="ORF">MAE30S32_39990</name>
</gene>
<keyword evidence="1" id="KW-0472">Membrane</keyword>
<evidence type="ECO:0000313" key="3">
    <source>
        <dbReference type="Proteomes" id="UP000321223"/>
    </source>
</evidence>
<organism evidence="2 3">
    <name type="scientific">Microcystis aeruginosa 11-30S32</name>
    <dbReference type="NCBI Taxonomy" id="2358142"/>
    <lineage>
        <taxon>Bacteria</taxon>
        <taxon>Bacillati</taxon>
        <taxon>Cyanobacteriota</taxon>
        <taxon>Cyanophyceae</taxon>
        <taxon>Oscillatoriophycideae</taxon>
        <taxon>Chroococcales</taxon>
        <taxon>Microcystaceae</taxon>
        <taxon>Microcystis</taxon>
    </lineage>
</organism>
<dbReference type="Proteomes" id="UP000321223">
    <property type="component" value="Unassembled WGS sequence"/>
</dbReference>
<sequence length="43" mass="4434">MGGDTGNVGTVIVFITGISIIISKVVLIDNLVSNTIIISICTE</sequence>